<proteinExistence type="predicted"/>
<feature type="compositionally biased region" description="Polar residues" evidence="1">
    <location>
        <begin position="10"/>
        <end position="23"/>
    </location>
</feature>
<protein>
    <submittedName>
        <fullName evidence="2">Uncharacterized protein</fullName>
    </submittedName>
</protein>
<dbReference type="AlphaFoldDB" id="A0A3N0Y3J7"/>
<name>A0A3N0Y3J7_ANAGA</name>
<organism evidence="2 3">
    <name type="scientific">Anabarilius grahami</name>
    <name type="common">Kanglang fish</name>
    <name type="synonym">Barilius grahami</name>
    <dbReference type="NCBI Taxonomy" id="495550"/>
    <lineage>
        <taxon>Eukaryota</taxon>
        <taxon>Metazoa</taxon>
        <taxon>Chordata</taxon>
        <taxon>Craniata</taxon>
        <taxon>Vertebrata</taxon>
        <taxon>Euteleostomi</taxon>
        <taxon>Actinopterygii</taxon>
        <taxon>Neopterygii</taxon>
        <taxon>Teleostei</taxon>
        <taxon>Ostariophysi</taxon>
        <taxon>Cypriniformes</taxon>
        <taxon>Xenocyprididae</taxon>
        <taxon>Xenocypridinae</taxon>
        <taxon>Xenocypridinae incertae sedis</taxon>
        <taxon>Anabarilius</taxon>
    </lineage>
</organism>
<evidence type="ECO:0000313" key="2">
    <source>
        <dbReference type="EMBL" id="ROL40757.1"/>
    </source>
</evidence>
<feature type="compositionally biased region" description="Polar residues" evidence="1">
    <location>
        <begin position="50"/>
        <end position="66"/>
    </location>
</feature>
<sequence length="74" mass="8536">MRPQRLVATCSKSQHAYQTPWQQESKRANRGPAMTNKPGDFHKIREKRSQINQSRASKTRQISSHGTAKEEARM</sequence>
<feature type="region of interest" description="Disordered" evidence="1">
    <location>
        <begin position="1"/>
        <end position="74"/>
    </location>
</feature>
<gene>
    <name evidence="2" type="ORF">DPX16_9751</name>
</gene>
<dbReference type="EMBL" id="RJVU01053127">
    <property type="protein sequence ID" value="ROL40757.1"/>
    <property type="molecule type" value="Genomic_DNA"/>
</dbReference>
<keyword evidence="3" id="KW-1185">Reference proteome</keyword>
<feature type="compositionally biased region" description="Basic and acidic residues" evidence="1">
    <location>
        <begin position="39"/>
        <end position="49"/>
    </location>
</feature>
<reference evidence="2 3" key="1">
    <citation type="submission" date="2018-10" db="EMBL/GenBank/DDBJ databases">
        <title>Genome assembly for a Yunnan-Guizhou Plateau 3E fish, Anabarilius grahami (Regan), and its evolutionary and genetic applications.</title>
        <authorList>
            <person name="Jiang W."/>
        </authorList>
    </citation>
    <scope>NUCLEOTIDE SEQUENCE [LARGE SCALE GENOMIC DNA]</scope>
    <source>
        <strain evidence="2">AG-KIZ</strain>
        <tissue evidence="2">Muscle</tissue>
    </source>
</reference>
<evidence type="ECO:0000256" key="1">
    <source>
        <dbReference type="SAM" id="MobiDB-lite"/>
    </source>
</evidence>
<dbReference type="Proteomes" id="UP000281406">
    <property type="component" value="Unassembled WGS sequence"/>
</dbReference>
<evidence type="ECO:0000313" key="3">
    <source>
        <dbReference type="Proteomes" id="UP000281406"/>
    </source>
</evidence>
<accession>A0A3N0Y3J7</accession>
<comment type="caution">
    <text evidence="2">The sequence shown here is derived from an EMBL/GenBank/DDBJ whole genome shotgun (WGS) entry which is preliminary data.</text>
</comment>